<evidence type="ECO:0000313" key="2">
    <source>
        <dbReference type="Proteomes" id="UP001177260"/>
    </source>
</evidence>
<gene>
    <name evidence="1" type="ORF">N8T08_005312</name>
</gene>
<reference evidence="1 2" key="1">
    <citation type="journal article" date="2023" name="ACS Omega">
        <title>Identification of the Neoaspergillic Acid Biosynthesis Gene Cluster by Establishing an In Vitro CRISPR-Ribonucleoprotein Genetic System in Aspergillus melleus.</title>
        <authorList>
            <person name="Yuan B."/>
            <person name="Grau M.F."/>
            <person name="Murata R.M."/>
            <person name="Torok T."/>
            <person name="Venkateswaran K."/>
            <person name="Stajich J.E."/>
            <person name="Wang C.C.C."/>
        </authorList>
    </citation>
    <scope>NUCLEOTIDE SEQUENCE [LARGE SCALE GENOMIC DNA]</scope>
    <source>
        <strain evidence="1 2">IMV 1140</strain>
    </source>
</reference>
<protein>
    <submittedName>
        <fullName evidence="1">Uncharacterized protein</fullName>
    </submittedName>
</protein>
<dbReference type="EMBL" id="JAOPJF010000003">
    <property type="protein sequence ID" value="KAK1149758.1"/>
    <property type="molecule type" value="Genomic_DNA"/>
</dbReference>
<sequence>MERPVSMKLLFLLPNETKVLLTAATLDNLHFNIIFRRALERLSGVPREPGLSQIHIPNSTGGHYIVQDQMKLCFTNHERRVSHEEWFYIDVGGHEQSDPSIDVILGRDSDVLPGIERNGKPCAPILPKAQSPDEKEAQERKFQEEIRRATEEEEKIRKQEAEENK</sequence>
<comment type="caution">
    <text evidence="1">The sequence shown here is derived from an EMBL/GenBank/DDBJ whole genome shotgun (WGS) entry which is preliminary data.</text>
</comment>
<proteinExistence type="predicted"/>
<keyword evidence="2" id="KW-1185">Reference proteome</keyword>
<dbReference type="Proteomes" id="UP001177260">
    <property type="component" value="Unassembled WGS sequence"/>
</dbReference>
<accession>A0ACC3BG33</accession>
<evidence type="ECO:0000313" key="1">
    <source>
        <dbReference type="EMBL" id="KAK1149758.1"/>
    </source>
</evidence>
<organism evidence="1 2">
    <name type="scientific">Aspergillus melleus</name>
    <dbReference type="NCBI Taxonomy" id="138277"/>
    <lineage>
        <taxon>Eukaryota</taxon>
        <taxon>Fungi</taxon>
        <taxon>Dikarya</taxon>
        <taxon>Ascomycota</taxon>
        <taxon>Pezizomycotina</taxon>
        <taxon>Eurotiomycetes</taxon>
        <taxon>Eurotiomycetidae</taxon>
        <taxon>Eurotiales</taxon>
        <taxon>Aspergillaceae</taxon>
        <taxon>Aspergillus</taxon>
        <taxon>Aspergillus subgen. Circumdati</taxon>
    </lineage>
</organism>
<name>A0ACC3BG33_9EURO</name>